<sequence length="155" mass="17684">MEFTSDLSCSTLAVISGLSFSSMSKINTFFALCSLSFISFIIVSMSLLSSFISHCLFVFISVISSRIDFNVSFSTLIWVFMAFITSNKSRYILSSGFSFDAQHSTHSYLKRFFLRTLDSAIDTSAHVKHQLFWHLLQVTKSDRKQNQSEYTFTIK</sequence>
<evidence type="ECO:0000256" key="1">
    <source>
        <dbReference type="SAM" id="Phobius"/>
    </source>
</evidence>
<accession>A0A8D8R7J0</accession>
<protein>
    <submittedName>
        <fullName evidence="2">Uncharacterized protein</fullName>
    </submittedName>
</protein>
<dbReference type="EMBL" id="HBUF01131385">
    <property type="protein sequence ID" value="CAG6644246.1"/>
    <property type="molecule type" value="Transcribed_RNA"/>
</dbReference>
<keyword evidence="1" id="KW-0812">Transmembrane</keyword>
<feature type="transmembrane region" description="Helical" evidence="1">
    <location>
        <begin position="29"/>
        <end position="52"/>
    </location>
</feature>
<keyword evidence="1" id="KW-1133">Transmembrane helix</keyword>
<feature type="transmembrane region" description="Helical" evidence="1">
    <location>
        <begin position="58"/>
        <end position="84"/>
    </location>
</feature>
<dbReference type="EMBL" id="HBUF01131386">
    <property type="protein sequence ID" value="CAG6644247.1"/>
    <property type="molecule type" value="Transcribed_RNA"/>
</dbReference>
<dbReference type="AlphaFoldDB" id="A0A8D8R7J0"/>
<keyword evidence="1" id="KW-0472">Membrane</keyword>
<organism evidence="2">
    <name type="scientific">Cacopsylla melanoneura</name>
    <dbReference type="NCBI Taxonomy" id="428564"/>
    <lineage>
        <taxon>Eukaryota</taxon>
        <taxon>Metazoa</taxon>
        <taxon>Ecdysozoa</taxon>
        <taxon>Arthropoda</taxon>
        <taxon>Hexapoda</taxon>
        <taxon>Insecta</taxon>
        <taxon>Pterygota</taxon>
        <taxon>Neoptera</taxon>
        <taxon>Paraneoptera</taxon>
        <taxon>Hemiptera</taxon>
        <taxon>Sternorrhyncha</taxon>
        <taxon>Psylloidea</taxon>
        <taxon>Psyllidae</taxon>
        <taxon>Psyllinae</taxon>
        <taxon>Cacopsylla</taxon>
    </lineage>
</organism>
<proteinExistence type="predicted"/>
<evidence type="ECO:0000313" key="2">
    <source>
        <dbReference type="EMBL" id="CAG6644246.1"/>
    </source>
</evidence>
<dbReference type="EMBL" id="HBUF01131387">
    <property type="protein sequence ID" value="CAG6644248.1"/>
    <property type="molecule type" value="Transcribed_RNA"/>
</dbReference>
<name>A0A8D8R7J0_9HEMI</name>
<reference evidence="2" key="1">
    <citation type="submission" date="2021-05" db="EMBL/GenBank/DDBJ databases">
        <authorList>
            <person name="Alioto T."/>
            <person name="Alioto T."/>
            <person name="Gomez Garrido J."/>
        </authorList>
    </citation>
    <scope>NUCLEOTIDE SEQUENCE</scope>
</reference>